<dbReference type="PRINTS" id="PR00032">
    <property type="entry name" value="HTHARAC"/>
</dbReference>
<dbReference type="PROSITE" id="PS01124">
    <property type="entry name" value="HTH_ARAC_FAMILY_2"/>
    <property type="match status" value="1"/>
</dbReference>
<dbReference type="PANTHER" id="PTHR46796:SF6">
    <property type="entry name" value="ARAC SUBFAMILY"/>
    <property type="match status" value="1"/>
</dbReference>
<evidence type="ECO:0000313" key="5">
    <source>
        <dbReference type="EMBL" id="XCF11286.1"/>
    </source>
</evidence>
<dbReference type="GO" id="GO:0043565">
    <property type="term" value="F:sequence-specific DNA binding"/>
    <property type="evidence" value="ECO:0007669"/>
    <property type="project" value="InterPro"/>
</dbReference>
<dbReference type="InterPro" id="IPR020449">
    <property type="entry name" value="Tscrpt_reg_AraC-type_HTH"/>
</dbReference>
<dbReference type="Pfam" id="PF12833">
    <property type="entry name" value="HTH_18"/>
    <property type="match status" value="1"/>
</dbReference>
<keyword evidence="1" id="KW-0805">Transcription regulation</keyword>
<sequence>MLEGKPPTQILPIPIREDGRQHTGAAINTVLGKKYEDAGSLLLASSKGLGWGGTVNAELRRHNSSSGASFIQPINEVAIALAGSAEIRRRADGAEQRFESRAGVSCICPKGVSVRYLNINGDSLDMLHLYLAKDVSGGLNDQDTNAEDAGLVYTGGIFDPLIHQIGLAIAEELQASSKSNRLVFDTLSLALSARILQRHTRADDWARSTAYISSQNAKGLDPMRLKRVVEFMTENLSEDISLSDLAEVSCLSMFHFARAFKLSTGSSPMLHLSQMRLSKAKHHLEHSSMSIDDIAETVGYSSGANFARAFRKLCGISPSIYRQRIRN</sequence>
<keyword evidence="2" id="KW-0238">DNA-binding</keyword>
<name>A0AAU8C5W1_9RHOB</name>
<dbReference type="AlphaFoldDB" id="A0AAU8C5W1"/>
<dbReference type="InterPro" id="IPR018062">
    <property type="entry name" value="HTH_AraC-typ_CS"/>
</dbReference>
<evidence type="ECO:0000256" key="1">
    <source>
        <dbReference type="ARBA" id="ARBA00023015"/>
    </source>
</evidence>
<reference evidence="5" key="2">
    <citation type="submission" date="2024-06" db="EMBL/GenBank/DDBJ databases">
        <authorList>
            <person name="Deng Y."/>
        </authorList>
    </citation>
    <scope>NUCLEOTIDE SEQUENCE</scope>
    <source>
        <strain evidence="5">TCYB15</strain>
    </source>
</reference>
<dbReference type="Gene3D" id="1.10.10.60">
    <property type="entry name" value="Homeodomain-like"/>
    <property type="match status" value="2"/>
</dbReference>
<dbReference type="InterPro" id="IPR009057">
    <property type="entry name" value="Homeodomain-like_sf"/>
</dbReference>
<evidence type="ECO:0000256" key="2">
    <source>
        <dbReference type="ARBA" id="ARBA00023125"/>
    </source>
</evidence>
<dbReference type="RefSeq" id="WP_340271164.1">
    <property type="nucleotide sequence ID" value="NZ_CP159193.1"/>
</dbReference>
<dbReference type="SUPFAM" id="SSF46689">
    <property type="entry name" value="Homeodomain-like"/>
    <property type="match status" value="2"/>
</dbReference>
<dbReference type="InterPro" id="IPR050204">
    <property type="entry name" value="AraC_XylS_family_regulators"/>
</dbReference>
<evidence type="ECO:0000259" key="4">
    <source>
        <dbReference type="PROSITE" id="PS01124"/>
    </source>
</evidence>
<gene>
    <name evidence="5" type="ORF">ABM428_05450</name>
</gene>
<dbReference type="InterPro" id="IPR018060">
    <property type="entry name" value="HTH_AraC"/>
</dbReference>
<dbReference type="SMART" id="SM00342">
    <property type="entry name" value="HTH_ARAC"/>
    <property type="match status" value="1"/>
</dbReference>
<protein>
    <submittedName>
        <fullName evidence="5">AraC family transcriptional regulator</fullName>
    </submittedName>
</protein>
<feature type="domain" description="HTH araC/xylS-type" evidence="4">
    <location>
        <begin position="226"/>
        <end position="324"/>
    </location>
</feature>
<evidence type="ECO:0000256" key="3">
    <source>
        <dbReference type="ARBA" id="ARBA00023163"/>
    </source>
</evidence>
<dbReference type="KEGG" id="suly:ABM428_05450"/>
<reference evidence="5" key="1">
    <citation type="journal article" date="2020" name="Int. J. Syst. Evol. Microbiol.">
        <title>Notification of changes in taxonomic opinion previously published outside the IJSEM.</title>
        <authorList>
            <person name="Oren A."/>
            <person name="Garrity G."/>
        </authorList>
    </citation>
    <scope>NUCLEOTIDE SEQUENCE</scope>
    <source>
        <strain evidence="5">TCYB15</strain>
    </source>
</reference>
<proteinExistence type="predicted"/>
<accession>A0AAU8C5W1</accession>
<dbReference type="PROSITE" id="PS00041">
    <property type="entry name" value="HTH_ARAC_FAMILY_1"/>
    <property type="match status" value="1"/>
</dbReference>
<keyword evidence="3" id="KW-0804">Transcription</keyword>
<dbReference type="EMBL" id="CP159193">
    <property type="protein sequence ID" value="XCF11286.1"/>
    <property type="molecule type" value="Genomic_DNA"/>
</dbReference>
<organism evidence="5">
    <name type="scientific">Sulfitobacter sp. TCYB15</name>
    <dbReference type="NCBI Taxonomy" id="3229275"/>
    <lineage>
        <taxon>Bacteria</taxon>
        <taxon>Pseudomonadati</taxon>
        <taxon>Pseudomonadota</taxon>
        <taxon>Alphaproteobacteria</taxon>
        <taxon>Rhodobacterales</taxon>
        <taxon>Roseobacteraceae</taxon>
        <taxon>Sulfitobacter</taxon>
    </lineage>
</organism>
<dbReference type="GO" id="GO:0003700">
    <property type="term" value="F:DNA-binding transcription factor activity"/>
    <property type="evidence" value="ECO:0007669"/>
    <property type="project" value="InterPro"/>
</dbReference>
<dbReference type="PANTHER" id="PTHR46796">
    <property type="entry name" value="HTH-TYPE TRANSCRIPTIONAL ACTIVATOR RHAS-RELATED"/>
    <property type="match status" value="1"/>
</dbReference>